<organism evidence="2 3">
    <name type="scientific">Triangularia verruculosa</name>
    <dbReference type="NCBI Taxonomy" id="2587418"/>
    <lineage>
        <taxon>Eukaryota</taxon>
        <taxon>Fungi</taxon>
        <taxon>Dikarya</taxon>
        <taxon>Ascomycota</taxon>
        <taxon>Pezizomycotina</taxon>
        <taxon>Sordariomycetes</taxon>
        <taxon>Sordariomycetidae</taxon>
        <taxon>Sordariales</taxon>
        <taxon>Podosporaceae</taxon>
        <taxon>Triangularia</taxon>
    </lineage>
</organism>
<sequence length="400" mass="45801">MVFIYGPIDLGGPSFRLLRILKGCDPSIPCVLFQAWVRQREVAISYEAISYVWGSPERQCQVLLNGTSFGVTKSLHEALRCLQLKDEDRVIWVDAICIDQSNEIERGHQVRHMSDVYKEAARVIYWLGPPSLLTDICLDGLELLQEETRQVATRSWTKEQWMTAWKSLKANDPRPPEFERQGLQELLDRSWFRRVWILQEVANSQAAIVSSGKRSVSARVFGLAPFLMDVMPRSHCQGILDMMPSSFRQSSWFSESRDLYTLLENFGGSESSEERDLVYALLGVSSDAVGAIQPNYQMDEQEVIRAVFHFLFRTHPDSTLGPFPPSIRMLCRRLTFFNELVLEMAATNEDDGDTIVAFNLHRRPYLTISAQTLHAAARNRRRGTHILQEILESLRTSSRE</sequence>
<accession>A0AAN7AZ49</accession>
<feature type="domain" description="Heterokaryon incompatibility" evidence="1">
    <location>
        <begin position="46"/>
        <end position="200"/>
    </location>
</feature>
<evidence type="ECO:0000313" key="3">
    <source>
        <dbReference type="Proteomes" id="UP001303160"/>
    </source>
</evidence>
<dbReference type="InterPro" id="IPR052895">
    <property type="entry name" value="HetReg/Transcr_Mod"/>
</dbReference>
<dbReference type="Proteomes" id="UP001303160">
    <property type="component" value="Unassembled WGS sequence"/>
</dbReference>
<dbReference type="InterPro" id="IPR010730">
    <property type="entry name" value="HET"/>
</dbReference>
<protein>
    <submittedName>
        <fullName evidence="2">Heterokaryon incompatibility protein-domain-containing protein</fullName>
    </submittedName>
</protein>
<name>A0AAN7AZ49_9PEZI</name>
<reference evidence="2" key="2">
    <citation type="submission" date="2023-05" db="EMBL/GenBank/DDBJ databases">
        <authorList>
            <consortium name="Lawrence Berkeley National Laboratory"/>
            <person name="Steindorff A."/>
            <person name="Hensen N."/>
            <person name="Bonometti L."/>
            <person name="Westerberg I."/>
            <person name="Brannstrom I.O."/>
            <person name="Guillou S."/>
            <person name="Cros-Aarteil S."/>
            <person name="Calhoun S."/>
            <person name="Haridas S."/>
            <person name="Kuo A."/>
            <person name="Mondo S."/>
            <person name="Pangilinan J."/>
            <person name="Riley R."/>
            <person name="Labutti K."/>
            <person name="Andreopoulos B."/>
            <person name="Lipzen A."/>
            <person name="Chen C."/>
            <person name="Yanf M."/>
            <person name="Daum C."/>
            <person name="Ng V."/>
            <person name="Clum A."/>
            <person name="Ohm R."/>
            <person name="Martin F."/>
            <person name="Silar P."/>
            <person name="Natvig D."/>
            <person name="Lalanne C."/>
            <person name="Gautier V."/>
            <person name="Ament-Velasquez S.L."/>
            <person name="Kruys A."/>
            <person name="Hutchinson M.I."/>
            <person name="Powell A.J."/>
            <person name="Barry K."/>
            <person name="Miller A.N."/>
            <person name="Grigoriev I.V."/>
            <person name="Debuchy R."/>
            <person name="Gladieux P."/>
            <person name="Thoren M.H."/>
            <person name="Johannesson H."/>
        </authorList>
    </citation>
    <scope>NUCLEOTIDE SEQUENCE</scope>
    <source>
        <strain evidence="2">CBS 315.58</strain>
    </source>
</reference>
<comment type="caution">
    <text evidence="2">The sequence shown here is derived from an EMBL/GenBank/DDBJ whole genome shotgun (WGS) entry which is preliminary data.</text>
</comment>
<reference evidence="2" key="1">
    <citation type="journal article" date="2023" name="Mol. Phylogenet. Evol.">
        <title>Genome-scale phylogeny and comparative genomics of the fungal order Sordariales.</title>
        <authorList>
            <person name="Hensen N."/>
            <person name="Bonometti L."/>
            <person name="Westerberg I."/>
            <person name="Brannstrom I.O."/>
            <person name="Guillou S."/>
            <person name="Cros-Aarteil S."/>
            <person name="Calhoun S."/>
            <person name="Haridas S."/>
            <person name="Kuo A."/>
            <person name="Mondo S."/>
            <person name="Pangilinan J."/>
            <person name="Riley R."/>
            <person name="LaButti K."/>
            <person name="Andreopoulos B."/>
            <person name="Lipzen A."/>
            <person name="Chen C."/>
            <person name="Yan M."/>
            <person name="Daum C."/>
            <person name="Ng V."/>
            <person name="Clum A."/>
            <person name="Steindorff A."/>
            <person name="Ohm R.A."/>
            <person name="Martin F."/>
            <person name="Silar P."/>
            <person name="Natvig D.O."/>
            <person name="Lalanne C."/>
            <person name="Gautier V."/>
            <person name="Ament-Velasquez S.L."/>
            <person name="Kruys A."/>
            <person name="Hutchinson M.I."/>
            <person name="Powell A.J."/>
            <person name="Barry K."/>
            <person name="Miller A.N."/>
            <person name="Grigoriev I.V."/>
            <person name="Debuchy R."/>
            <person name="Gladieux P."/>
            <person name="Hiltunen Thoren M."/>
            <person name="Johannesson H."/>
        </authorList>
    </citation>
    <scope>NUCLEOTIDE SEQUENCE</scope>
    <source>
        <strain evidence="2">CBS 315.58</strain>
    </source>
</reference>
<dbReference type="PANTHER" id="PTHR24148:SF78">
    <property type="entry name" value="HETEROKARYON INCOMPATIBILITY DOMAIN-CONTAINING PROTEIN"/>
    <property type="match status" value="1"/>
</dbReference>
<dbReference type="AlphaFoldDB" id="A0AAN7AZ49"/>
<dbReference type="EMBL" id="MU863879">
    <property type="protein sequence ID" value="KAK4204968.1"/>
    <property type="molecule type" value="Genomic_DNA"/>
</dbReference>
<keyword evidence="3" id="KW-1185">Reference proteome</keyword>
<gene>
    <name evidence="2" type="ORF">QBC40DRAFT_216279</name>
</gene>
<dbReference type="Pfam" id="PF06985">
    <property type="entry name" value="HET"/>
    <property type="match status" value="1"/>
</dbReference>
<evidence type="ECO:0000259" key="1">
    <source>
        <dbReference type="Pfam" id="PF06985"/>
    </source>
</evidence>
<feature type="non-terminal residue" evidence="2">
    <location>
        <position position="400"/>
    </location>
</feature>
<evidence type="ECO:0000313" key="2">
    <source>
        <dbReference type="EMBL" id="KAK4204968.1"/>
    </source>
</evidence>
<proteinExistence type="predicted"/>
<dbReference type="PANTHER" id="PTHR24148">
    <property type="entry name" value="ANKYRIN REPEAT DOMAIN-CONTAINING PROTEIN 39 HOMOLOG-RELATED"/>
    <property type="match status" value="1"/>
</dbReference>